<evidence type="ECO:0000256" key="4">
    <source>
        <dbReference type="ARBA" id="ARBA00023136"/>
    </source>
</evidence>
<dbReference type="EMBL" id="JAAKZW010000002">
    <property type="protein sequence ID" value="NGO74290.1"/>
    <property type="molecule type" value="Genomic_DNA"/>
</dbReference>
<evidence type="ECO:0000256" key="3">
    <source>
        <dbReference type="ARBA" id="ARBA00022989"/>
    </source>
</evidence>
<dbReference type="Pfam" id="PF13564">
    <property type="entry name" value="DoxX_2"/>
    <property type="match status" value="1"/>
</dbReference>
<evidence type="ECO:0000313" key="6">
    <source>
        <dbReference type="EMBL" id="NGO74290.1"/>
    </source>
</evidence>
<keyword evidence="4 5" id="KW-0472">Membrane</keyword>
<keyword evidence="3 5" id="KW-1133">Transmembrane helix</keyword>
<dbReference type="AlphaFoldDB" id="A0A6G4XBQ2"/>
<feature type="transmembrane region" description="Helical" evidence="5">
    <location>
        <begin position="94"/>
        <end position="112"/>
    </location>
</feature>
<evidence type="ECO:0000256" key="2">
    <source>
        <dbReference type="ARBA" id="ARBA00022692"/>
    </source>
</evidence>
<evidence type="ECO:0000256" key="5">
    <source>
        <dbReference type="SAM" id="Phobius"/>
    </source>
</evidence>
<dbReference type="Proteomes" id="UP000481109">
    <property type="component" value="Unassembled WGS sequence"/>
</dbReference>
<comment type="caution">
    <text evidence="6">The sequence shown here is derived from an EMBL/GenBank/DDBJ whole genome shotgun (WGS) entry which is preliminary data.</text>
</comment>
<gene>
    <name evidence="6" type="ORF">G6045_01110</name>
</gene>
<sequence>MNVAYAVFAVITIAYNLFSAGADFARWERIAEGMDRVGVPRRILPWLGLPKAAAVVGLVVGFWIPAIGIAAAVGLVLFYALAIATHVRAKDYSFGLQYPFLVLAAATLALGVTTA</sequence>
<protein>
    <submittedName>
        <fullName evidence="6">DoxX family protein</fullName>
    </submittedName>
</protein>
<organism evidence="6 7">
    <name type="scientific">Streptomyces mesophilus</name>
    <dbReference type="NCBI Taxonomy" id="1775132"/>
    <lineage>
        <taxon>Bacteria</taxon>
        <taxon>Bacillati</taxon>
        <taxon>Actinomycetota</taxon>
        <taxon>Actinomycetes</taxon>
        <taxon>Kitasatosporales</taxon>
        <taxon>Streptomycetaceae</taxon>
        <taxon>Streptomyces</taxon>
    </lineage>
</organism>
<dbReference type="InterPro" id="IPR032808">
    <property type="entry name" value="DoxX"/>
</dbReference>
<name>A0A6G4XBQ2_9ACTN</name>
<evidence type="ECO:0000256" key="1">
    <source>
        <dbReference type="ARBA" id="ARBA00004141"/>
    </source>
</evidence>
<accession>A0A6G4XBQ2</accession>
<keyword evidence="2 5" id="KW-0812">Transmembrane</keyword>
<feature type="transmembrane region" description="Helical" evidence="5">
    <location>
        <begin position="52"/>
        <end position="82"/>
    </location>
</feature>
<dbReference type="GO" id="GO:0016020">
    <property type="term" value="C:membrane"/>
    <property type="evidence" value="ECO:0007669"/>
    <property type="project" value="UniProtKB-SubCell"/>
</dbReference>
<proteinExistence type="predicted"/>
<evidence type="ECO:0000313" key="7">
    <source>
        <dbReference type="Proteomes" id="UP000481109"/>
    </source>
</evidence>
<reference evidence="6 7" key="1">
    <citation type="submission" date="2020-02" db="EMBL/GenBank/DDBJ databases">
        <title>Whole-genome analyses of novel actinobacteria.</title>
        <authorList>
            <person name="Sahin N."/>
            <person name="Tokatli A."/>
        </authorList>
    </citation>
    <scope>NUCLEOTIDE SEQUENCE [LARGE SCALE GENOMIC DNA]</scope>
    <source>
        <strain evidence="6 7">YC504</strain>
    </source>
</reference>
<comment type="subcellular location">
    <subcellularLocation>
        <location evidence="1">Membrane</location>
        <topology evidence="1">Multi-pass membrane protein</topology>
    </subcellularLocation>
</comment>
<dbReference type="RefSeq" id="WP_165329808.1">
    <property type="nucleotide sequence ID" value="NZ_JAAKZW010000002.1"/>
</dbReference>
<keyword evidence="7" id="KW-1185">Reference proteome</keyword>